<reference evidence="11 12" key="1">
    <citation type="submission" date="2018-07" db="EMBL/GenBank/DDBJ databases">
        <title>Genomic Encyclopedia of Type Strains, Phase IV (KMG-IV): sequencing the most valuable type-strain genomes for metagenomic binning, comparative biology and taxonomic classification.</title>
        <authorList>
            <person name="Goeker M."/>
        </authorList>
    </citation>
    <scope>NUCLEOTIDE SEQUENCE [LARGE SCALE GENOMIC DNA]</scope>
    <source>
        <strain evidence="11 12">DSM 21634</strain>
    </source>
</reference>
<keyword evidence="5" id="KW-0479">Metal-binding</keyword>
<dbReference type="SUPFAM" id="SSF54292">
    <property type="entry name" value="2Fe-2S ferredoxin-like"/>
    <property type="match status" value="1"/>
</dbReference>
<dbReference type="InterPro" id="IPR036010">
    <property type="entry name" value="2Fe-2S_ferredoxin-like_sf"/>
</dbReference>
<dbReference type="InterPro" id="IPR012675">
    <property type="entry name" value="Beta-grasp_dom_sf"/>
</dbReference>
<keyword evidence="6" id="KW-0560">Oxidoreductase</keyword>
<dbReference type="PANTHER" id="PTHR47354">
    <property type="entry name" value="NADH OXIDOREDUCTASE HCR"/>
    <property type="match status" value="1"/>
</dbReference>
<evidence type="ECO:0000259" key="9">
    <source>
        <dbReference type="PROSITE" id="PS51085"/>
    </source>
</evidence>
<dbReference type="GO" id="GO:0016491">
    <property type="term" value="F:oxidoreductase activity"/>
    <property type="evidence" value="ECO:0007669"/>
    <property type="project" value="UniProtKB-KW"/>
</dbReference>
<dbReference type="PROSITE" id="PS51085">
    <property type="entry name" value="2FE2S_FER_2"/>
    <property type="match status" value="1"/>
</dbReference>
<dbReference type="InterPro" id="IPR017927">
    <property type="entry name" value="FAD-bd_FR_type"/>
</dbReference>
<accession>A0A368XL69</accession>
<dbReference type="CDD" id="cd00207">
    <property type="entry name" value="fer2"/>
    <property type="match status" value="1"/>
</dbReference>
<dbReference type="InterPro" id="IPR001041">
    <property type="entry name" value="2Fe-2S_ferredoxin-type"/>
</dbReference>
<keyword evidence="4" id="KW-0001">2Fe-2S</keyword>
<dbReference type="InterPro" id="IPR017938">
    <property type="entry name" value="Riboflavin_synthase-like_b-brl"/>
</dbReference>
<keyword evidence="7" id="KW-0408">Iron</keyword>
<evidence type="ECO:0000256" key="1">
    <source>
        <dbReference type="ARBA" id="ARBA00001917"/>
    </source>
</evidence>
<name>A0A368XL69_9BURK</name>
<keyword evidence="2" id="KW-0285">Flavoprotein</keyword>
<dbReference type="GO" id="GO:0032259">
    <property type="term" value="P:methylation"/>
    <property type="evidence" value="ECO:0007669"/>
    <property type="project" value="UniProtKB-KW"/>
</dbReference>
<comment type="caution">
    <text evidence="11">The sequence shown here is derived from an EMBL/GenBank/DDBJ whole genome shotgun (WGS) entry which is preliminary data.</text>
</comment>
<dbReference type="SUPFAM" id="SSF52343">
    <property type="entry name" value="Ferredoxin reductase-like, C-terminal NADP-linked domain"/>
    <property type="match status" value="1"/>
</dbReference>
<keyword evidence="3" id="KW-0288">FMN</keyword>
<dbReference type="GO" id="GO:0051537">
    <property type="term" value="F:2 iron, 2 sulfur cluster binding"/>
    <property type="evidence" value="ECO:0007669"/>
    <property type="project" value="UniProtKB-KW"/>
</dbReference>
<protein>
    <submittedName>
        <fullName evidence="11">Vanillate O-demethylase ferredoxin subunit</fullName>
    </submittedName>
</protein>
<dbReference type="EMBL" id="QPJK01000007">
    <property type="protein sequence ID" value="RCW68660.1"/>
    <property type="molecule type" value="Genomic_DNA"/>
</dbReference>
<dbReference type="Pfam" id="PF00111">
    <property type="entry name" value="Fer2"/>
    <property type="match status" value="1"/>
</dbReference>
<dbReference type="GO" id="GO:0008168">
    <property type="term" value="F:methyltransferase activity"/>
    <property type="evidence" value="ECO:0007669"/>
    <property type="project" value="UniProtKB-KW"/>
</dbReference>
<evidence type="ECO:0000256" key="2">
    <source>
        <dbReference type="ARBA" id="ARBA00022630"/>
    </source>
</evidence>
<feature type="domain" description="FAD-binding FR-type" evidence="10">
    <location>
        <begin position="16"/>
        <end position="118"/>
    </location>
</feature>
<keyword evidence="11" id="KW-0489">Methyltransferase</keyword>
<dbReference type="InterPro" id="IPR054582">
    <property type="entry name" value="DmmA-like_N"/>
</dbReference>
<dbReference type="InterPro" id="IPR050415">
    <property type="entry name" value="MRET"/>
</dbReference>
<dbReference type="AlphaFoldDB" id="A0A368XL69"/>
<dbReference type="PROSITE" id="PS00197">
    <property type="entry name" value="2FE2S_FER_1"/>
    <property type="match status" value="1"/>
</dbReference>
<keyword evidence="12" id="KW-1185">Reference proteome</keyword>
<keyword evidence="11" id="KW-0808">Transferase</keyword>
<dbReference type="PRINTS" id="PR00409">
    <property type="entry name" value="PHDIOXRDTASE"/>
</dbReference>
<comment type="cofactor">
    <cofactor evidence="1">
        <name>FMN</name>
        <dbReference type="ChEBI" id="CHEBI:58210"/>
    </cofactor>
</comment>
<dbReference type="PANTHER" id="PTHR47354:SF1">
    <property type="entry name" value="CARNITINE MONOOXYGENASE REDUCTASE SUBUNIT"/>
    <property type="match status" value="1"/>
</dbReference>
<dbReference type="CDD" id="cd06185">
    <property type="entry name" value="PDR_like"/>
    <property type="match status" value="1"/>
</dbReference>
<dbReference type="InterPro" id="IPR039261">
    <property type="entry name" value="FNR_nucleotide-bd"/>
</dbReference>
<evidence type="ECO:0000313" key="12">
    <source>
        <dbReference type="Proteomes" id="UP000252884"/>
    </source>
</evidence>
<dbReference type="InterPro" id="IPR006058">
    <property type="entry name" value="2Fe2S_fd_BS"/>
</dbReference>
<dbReference type="Gene3D" id="3.10.20.30">
    <property type="match status" value="1"/>
</dbReference>
<evidence type="ECO:0000259" key="10">
    <source>
        <dbReference type="PROSITE" id="PS51384"/>
    </source>
</evidence>
<sequence>MNAPLPQGVLSGFVAGEPVRLMVRGIRWQAEGIHAFDLVHPDGHELPVAEAGAHVDVHLPGDVVRSYSLAGDPGDRSRWTLGVLREAKGRGGSRAMHESIRVGESVTIGWPRNAFALADGARHSILLAGGIGITPLKAMAHTLAARGESFELHYCARTPRHAAFLDELRALVPADRLHLHHDNGERDKALDIAGLLAEHAEGTHVYFCGPGGFMDACAAAASHWPQGTVHSEHFKAPERPKNPDAPAGSFEVRMARTGATVQVLPEQTIVRALELAGHRVPTSCLSGLCGACKVGYLEGEVDHQDFILNDEEKTRCLTVCVSRAKSACLVLDL</sequence>
<dbReference type="GO" id="GO:0046872">
    <property type="term" value="F:metal ion binding"/>
    <property type="evidence" value="ECO:0007669"/>
    <property type="project" value="UniProtKB-KW"/>
</dbReference>
<dbReference type="Gene3D" id="3.40.50.80">
    <property type="entry name" value="Nucleotide-binding domain of ferredoxin-NADP reductase (FNR) module"/>
    <property type="match status" value="1"/>
</dbReference>
<evidence type="ECO:0000256" key="3">
    <source>
        <dbReference type="ARBA" id="ARBA00022643"/>
    </source>
</evidence>
<evidence type="ECO:0000256" key="8">
    <source>
        <dbReference type="ARBA" id="ARBA00023014"/>
    </source>
</evidence>
<gene>
    <name evidence="11" type="ORF">DES41_107181</name>
</gene>
<evidence type="ECO:0000256" key="4">
    <source>
        <dbReference type="ARBA" id="ARBA00022714"/>
    </source>
</evidence>
<evidence type="ECO:0000313" key="11">
    <source>
        <dbReference type="EMBL" id="RCW68660.1"/>
    </source>
</evidence>
<feature type="domain" description="2Fe-2S ferredoxin-type" evidence="9">
    <location>
        <begin position="250"/>
        <end position="333"/>
    </location>
</feature>
<dbReference type="Proteomes" id="UP000252884">
    <property type="component" value="Unassembled WGS sequence"/>
</dbReference>
<dbReference type="OrthoDB" id="370747at2"/>
<dbReference type="RefSeq" id="WP_114470191.1">
    <property type="nucleotide sequence ID" value="NZ_QPJK01000007.1"/>
</dbReference>
<organism evidence="11 12">
    <name type="scientific">Pseudorhodoferax soli</name>
    <dbReference type="NCBI Taxonomy" id="545864"/>
    <lineage>
        <taxon>Bacteria</taxon>
        <taxon>Pseudomonadati</taxon>
        <taxon>Pseudomonadota</taxon>
        <taxon>Betaproteobacteria</taxon>
        <taxon>Burkholderiales</taxon>
        <taxon>Comamonadaceae</taxon>
    </lineage>
</organism>
<dbReference type="Pfam" id="PF22290">
    <property type="entry name" value="DmmA-like_N"/>
    <property type="match status" value="1"/>
</dbReference>
<dbReference type="PROSITE" id="PS51384">
    <property type="entry name" value="FAD_FR"/>
    <property type="match status" value="1"/>
</dbReference>
<keyword evidence="8" id="KW-0411">Iron-sulfur</keyword>
<evidence type="ECO:0000256" key="5">
    <source>
        <dbReference type="ARBA" id="ARBA00022723"/>
    </source>
</evidence>
<dbReference type="SUPFAM" id="SSF63380">
    <property type="entry name" value="Riboflavin synthase domain-like"/>
    <property type="match status" value="1"/>
</dbReference>
<dbReference type="Gene3D" id="2.40.30.10">
    <property type="entry name" value="Translation factors"/>
    <property type="match status" value="1"/>
</dbReference>
<evidence type="ECO:0000256" key="7">
    <source>
        <dbReference type="ARBA" id="ARBA00023004"/>
    </source>
</evidence>
<proteinExistence type="predicted"/>
<evidence type="ECO:0000256" key="6">
    <source>
        <dbReference type="ARBA" id="ARBA00023002"/>
    </source>
</evidence>